<dbReference type="Pfam" id="PF00679">
    <property type="entry name" value="EFG_C"/>
    <property type="match status" value="1"/>
</dbReference>
<gene>
    <name evidence="3" type="ORF">ZOSMA_389G00140</name>
</gene>
<feature type="compositionally biased region" description="Acidic residues" evidence="1">
    <location>
        <begin position="1"/>
        <end position="15"/>
    </location>
</feature>
<sequence length="316" mass="35154">MVQELEVDSSEEEDPEQFRPQIQQYGRHNPRLSGVRGRGNEVYDQRNYLDNEYEEGKVTKLMKKKGTITNMEMMDSAGAGDIVSIAGLNSPSIGHTVANMEVMTVLPNVDLDPPTISMTFSVNDSPLVGRDGTHMTGGKIGDRLSAEAETNLAINVIPGTSESYEVQGRGELQLGILIENMRCERFELSVSPPKVMYKYEKGEKLEPIEEVTIEVNEEHVGVVMEALSQRKVEVTDMGPVPGSVDKTKMTLTCPSRGLVTLHDQKGKGHTSMSIAEWLKSWRGKEVSGSFSRNRAHWRKRFPPDPGEAYLVKQRSS</sequence>
<dbReference type="STRING" id="29655.A0A0K9P779"/>
<dbReference type="OMA" id="ILFCHIN"/>
<dbReference type="Gene3D" id="3.30.70.240">
    <property type="match status" value="1"/>
</dbReference>
<dbReference type="Proteomes" id="UP000036987">
    <property type="component" value="Unassembled WGS sequence"/>
</dbReference>
<dbReference type="SUPFAM" id="SSF50447">
    <property type="entry name" value="Translation proteins"/>
    <property type="match status" value="1"/>
</dbReference>
<feature type="domain" description="Elongation factor EFG" evidence="2">
    <location>
        <begin position="204"/>
        <end position="277"/>
    </location>
</feature>
<dbReference type="SUPFAM" id="SSF54980">
    <property type="entry name" value="EF-G C-terminal domain-like"/>
    <property type="match status" value="2"/>
</dbReference>
<keyword evidence="4" id="KW-1185">Reference proteome</keyword>
<evidence type="ECO:0000313" key="3">
    <source>
        <dbReference type="EMBL" id="KMZ64040.1"/>
    </source>
</evidence>
<evidence type="ECO:0000313" key="4">
    <source>
        <dbReference type="Proteomes" id="UP000036987"/>
    </source>
</evidence>
<dbReference type="InterPro" id="IPR009000">
    <property type="entry name" value="Transl_B-barrel_sf"/>
</dbReference>
<name>A0A0K9P779_ZOSMR</name>
<protein>
    <recommendedName>
        <fullName evidence="2">Elongation factor EFG domain-containing protein</fullName>
    </recommendedName>
</protein>
<comment type="caution">
    <text evidence="3">The sequence shown here is derived from an EMBL/GenBank/DDBJ whole genome shotgun (WGS) entry which is preliminary data.</text>
</comment>
<dbReference type="EMBL" id="LFYR01001192">
    <property type="protein sequence ID" value="KMZ64040.1"/>
    <property type="molecule type" value="Genomic_DNA"/>
</dbReference>
<dbReference type="PANTHER" id="PTHR42908:SF8">
    <property type="entry name" value="TR-TYPE G DOMAIN-CONTAINING PROTEIN"/>
    <property type="match status" value="1"/>
</dbReference>
<proteinExistence type="predicted"/>
<reference evidence="4" key="1">
    <citation type="journal article" date="2016" name="Nature">
        <title>The genome of the seagrass Zostera marina reveals angiosperm adaptation to the sea.</title>
        <authorList>
            <person name="Olsen J.L."/>
            <person name="Rouze P."/>
            <person name="Verhelst B."/>
            <person name="Lin Y.-C."/>
            <person name="Bayer T."/>
            <person name="Collen J."/>
            <person name="Dattolo E."/>
            <person name="De Paoli E."/>
            <person name="Dittami S."/>
            <person name="Maumus F."/>
            <person name="Michel G."/>
            <person name="Kersting A."/>
            <person name="Lauritano C."/>
            <person name="Lohaus R."/>
            <person name="Toepel M."/>
            <person name="Tonon T."/>
            <person name="Vanneste K."/>
            <person name="Amirebrahimi M."/>
            <person name="Brakel J."/>
            <person name="Bostroem C."/>
            <person name="Chovatia M."/>
            <person name="Grimwood J."/>
            <person name="Jenkins J.W."/>
            <person name="Jueterbock A."/>
            <person name="Mraz A."/>
            <person name="Stam W.T."/>
            <person name="Tice H."/>
            <person name="Bornberg-Bauer E."/>
            <person name="Green P.J."/>
            <person name="Pearson G.A."/>
            <person name="Procaccini G."/>
            <person name="Duarte C.M."/>
            <person name="Schmutz J."/>
            <person name="Reusch T.B.H."/>
            <person name="Van de Peer Y."/>
        </authorList>
    </citation>
    <scope>NUCLEOTIDE SEQUENCE [LARGE SCALE GENOMIC DNA]</scope>
    <source>
        <strain evidence="4">cv. Finnish</strain>
    </source>
</reference>
<dbReference type="OrthoDB" id="364892at2759"/>
<dbReference type="PANTHER" id="PTHR42908">
    <property type="entry name" value="TRANSLATION ELONGATION FACTOR-RELATED"/>
    <property type="match status" value="1"/>
</dbReference>
<organism evidence="3 4">
    <name type="scientific">Zostera marina</name>
    <name type="common">Eelgrass</name>
    <dbReference type="NCBI Taxonomy" id="29655"/>
    <lineage>
        <taxon>Eukaryota</taxon>
        <taxon>Viridiplantae</taxon>
        <taxon>Streptophyta</taxon>
        <taxon>Embryophyta</taxon>
        <taxon>Tracheophyta</taxon>
        <taxon>Spermatophyta</taxon>
        <taxon>Magnoliopsida</taxon>
        <taxon>Liliopsida</taxon>
        <taxon>Zosteraceae</taxon>
        <taxon>Zostera</taxon>
    </lineage>
</organism>
<evidence type="ECO:0000256" key="1">
    <source>
        <dbReference type="SAM" id="MobiDB-lite"/>
    </source>
</evidence>
<feature type="region of interest" description="Disordered" evidence="1">
    <location>
        <begin position="1"/>
        <end position="39"/>
    </location>
</feature>
<dbReference type="InterPro" id="IPR000640">
    <property type="entry name" value="EFG_V-like"/>
</dbReference>
<dbReference type="Gene3D" id="2.40.30.10">
    <property type="entry name" value="Translation factors"/>
    <property type="match status" value="1"/>
</dbReference>
<dbReference type="InterPro" id="IPR035647">
    <property type="entry name" value="EFG_III/V"/>
</dbReference>
<dbReference type="Gene3D" id="3.30.70.870">
    <property type="entry name" value="Elongation Factor G (Translational Gtpase), domain 3"/>
    <property type="match status" value="1"/>
</dbReference>
<accession>A0A0K9P779</accession>
<feature type="region of interest" description="Disordered" evidence="1">
    <location>
        <begin position="289"/>
        <end position="316"/>
    </location>
</feature>
<dbReference type="AlphaFoldDB" id="A0A0K9P779"/>
<evidence type="ECO:0000259" key="2">
    <source>
        <dbReference type="Pfam" id="PF00679"/>
    </source>
</evidence>